<dbReference type="CDD" id="cd00060">
    <property type="entry name" value="FHA"/>
    <property type="match status" value="1"/>
</dbReference>
<evidence type="ECO:0000313" key="4">
    <source>
        <dbReference type="EMBL" id="OYO17673.1"/>
    </source>
</evidence>
<dbReference type="Pfam" id="PF00498">
    <property type="entry name" value="FHA"/>
    <property type="match status" value="1"/>
</dbReference>
<dbReference type="Proteomes" id="UP000215896">
    <property type="component" value="Unassembled WGS sequence"/>
</dbReference>
<feature type="domain" description="FHA" evidence="3">
    <location>
        <begin position="530"/>
        <end position="586"/>
    </location>
</feature>
<feature type="region of interest" description="Disordered" evidence="2">
    <location>
        <begin position="168"/>
        <end position="203"/>
    </location>
</feature>
<sequence length="625" mass="63705">MSEQIGLWRATYTPGRWVVLGGPTSLVIMQPAPARASAMVNSFWDVVVAADSIDDLVEKFAAFKVDQMPSFGAFFWAEGQLRSLVRGKIKVVDLASGDVVANGAGVRTWSEAGLGDVRQVQIAMEEVDQEELLQLPLVVGAVTASVIQLDATDDAKVSSPQVAVPAPAVGGTAAARTGDGSDAQEGGPKTELMSTDEVGDGADRSPEQLVASLFSGSREPSADRTLDMEPDSAPAASAAEPAGSSAVGSGAGRGQQQEEKPAINAVPGFGRDTAGAAGAGGGLAAGAAAAGLGAAAGAAGAGFAGQQPPPAPPAPNVPQPPAPAPYGQGFGTPQGGQGPQGYQGQPGQPGQQGPNQPGQQGPGGQQPGYPPGYPQPGQQQGPGQPAYGVPQGQNQQNQPYPPGFAPQQQPGGQQPGGQQPYPQGFVGQQQYAGQPGPQGPGQGRPGPQGPGQQPQQPPQQSDPYGGGDGADGESLVLAVNCTQGHPNPPEAQRCRRCGNPVQGPQHLVQRPVMALLKPSHGQPVEVDRTVLIGRSPQANRVARERLPRLLTVPSPSHDISRTHVQVSPEGWDLLATDLHSTNGTALIRPGHPEPERLTPGEPVPVYPGCVLDLGDGVTILVDHAP</sequence>
<feature type="compositionally biased region" description="Low complexity" evidence="2">
    <location>
        <begin position="232"/>
        <end position="248"/>
    </location>
</feature>
<keyword evidence="1" id="KW-0597">Phosphoprotein</keyword>
<feature type="compositionally biased region" description="Low complexity" evidence="2">
    <location>
        <begin position="375"/>
        <end position="398"/>
    </location>
</feature>
<dbReference type="RefSeq" id="WP_094404464.1">
    <property type="nucleotide sequence ID" value="NZ_NMVN01000011.1"/>
</dbReference>
<keyword evidence="5" id="KW-1185">Reference proteome</keyword>
<feature type="compositionally biased region" description="Gly residues" evidence="2">
    <location>
        <begin position="328"/>
        <end position="341"/>
    </location>
</feature>
<feature type="region of interest" description="Disordered" evidence="2">
    <location>
        <begin position="299"/>
        <end position="473"/>
    </location>
</feature>
<comment type="caution">
    <text evidence="4">The sequence shown here is derived from an EMBL/GenBank/DDBJ whole genome shotgun (WGS) entry which is preliminary data.</text>
</comment>
<feature type="compositionally biased region" description="Low complexity" evidence="2">
    <location>
        <begin position="168"/>
        <end position="183"/>
    </location>
</feature>
<dbReference type="PROSITE" id="PS50006">
    <property type="entry name" value="FHA_DOMAIN"/>
    <property type="match status" value="1"/>
</dbReference>
<feature type="compositionally biased region" description="Low complexity" evidence="2">
    <location>
        <begin position="405"/>
        <end position="435"/>
    </location>
</feature>
<dbReference type="Gene3D" id="2.60.200.20">
    <property type="match status" value="1"/>
</dbReference>
<feature type="compositionally biased region" description="Low complexity" evidence="2">
    <location>
        <begin position="342"/>
        <end position="359"/>
    </location>
</feature>
<dbReference type="InterPro" id="IPR000253">
    <property type="entry name" value="FHA_dom"/>
</dbReference>
<organism evidence="4 5">
    <name type="scientific">Enemella evansiae</name>
    <dbReference type="NCBI Taxonomy" id="2016499"/>
    <lineage>
        <taxon>Bacteria</taxon>
        <taxon>Bacillati</taxon>
        <taxon>Actinomycetota</taxon>
        <taxon>Actinomycetes</taxon>
        <taxon>Propionibacteriales</taxon>
        <taxon>Propionibacteriaceae</taxon>
        <taxon>Enemella</taxon>
    </lineage>
</organism>
<feature type="compositionally biased region" description="Low complexity" evidence="2">
    <location>
        <begin position="450"/>
        <end position="463"/>
    </location>
</feature>
<dbReference type="AlphaFoldDB" id="A0A255GT79"/>
<evidence type="ECO:0000256" key="2">
    <source>
        <dbReference type="SAM" id="MobiDB-lite"/>
    </source>
</evidence>
<proteinExistence type="predicted"/>
<dbReference type="EMBL" id="NMVO01000001">
    <property type="protein sequence ID" value="OYO17673.1"/>
    <property type="molecule type" value="Genomic_DNA"/>
</dbReference>
<dbReference type="SUPFAM" id="SSF49879">
    <property type="entry name" value="SMAD/FHA domain"/>
    <property type="match status" value="1"/>
</dbReference>
<feature type="compositionally biased region" description="Pro residues" evidence="2">
    <location>
        <begin position="307"/>
        <end position="324"/>
    </location>
</feature>
<gene>
    <name evidence="4" type="ORF">CGZ94_01950</name>
</gene>
<dbReference type="OrthoDB" id="5485098at2"/>
<name>A0A255GT79_9ACTN</name>
<accession>A0A255GT79</accession>
<evidence type="ECO:0000313" key="5">
    <source>
        <dbReference type="Proteomes" id="UP000215896"/>
    </source>
</evidence>
<feature type="region of interest" description="Disordered" evidence="2">
    <location>
        <begin position="215"/>
        <end position="259"/>
    </location>
</feature>
<protein>
    <recommendedName>
        <fullName evidence="3">FHA domain-containing protein</fullName>
    </recommendedName>
</protein>
<evidence type="ECO:0000256" key="1">
    <source>
        <dbReference type="ARBA" id="ARBA00022553"/>
    </source>
</evidence>
<evidence type="ECO:0000259" key="3">
    <source>
        <dbReference type="PROSITE" id="PS50006"/>
    </source>
</evidence>
<reference evidence="4 5" key="1">
    <citation type="submission" date="2017-07" db="EMBL/GenBank/DDBJ databases">
        <title>Draft whole genome sequences of clinical Proprionibacteriaceae strains.</title>
        <authorList>
            <person name="Bernier A.-M."/>
            <person name="Bernard K."/>
            <person name="Domingo M.-C."/>
        </authorList>
    </citation>
    <scope>NUCLEOTIDE SEQUENCE [LARGE SCALE GENOMIC DNA]</scope>
    <source>
        <strain evidence="4 5">NML 030167</strain>
    </source>
</reference>
<dbReference type="InterPro" id="IPR008984">
    <property type="entry name" value="SMAD_FHA_dom_sf"/>
</dbReference>